<sequence>MASSLGYVQYVASQLADAGVITYKKLFGEYGLWCGGKFFGTVEDNQFYVKMTNAGRLLLPDAEPAAPHGGEPGMYLVENLDDADFLAKLVIQTCEELPEPKAKKKAGKAKKIHGTDNGK</sequence>
<evidence type="ECO:0000313" key="5">
    <source>
        <dbReference type="Proteomes" id="UP000669239"/>
    </source>
</evidence>
<dbReference type="Pfam" id="PF04993">
    <property type="entry name" value="TfoX_N"/>
    <property type="match status" value="1"/>
</dbReference>
<dbReference type="RefSeq" id="WP_117555403.1">
    <property type="nucleotide sequence ID" value="NZ_BAABZL010000001.1"/>
</dbReference>
<dbReference type="Proteomes" id="UP001299608">
    <property type="component" value="Unassembled WGS sequence"/>
</dbReference>
<reference evidence="3" key="3">
    <citation type="submission" date="2022-01" db="EMBL/GenBank/DDBJ databases">
        <title>Collection of gut derived symbiotic bacterial strains cultured from healthy donors.</title>
        <authorList>
            <person name="Lin H."/>
            <person name="Kohout C."/>
            <person name="Waligurski E."/>
            <person name="Pamer E.G."/>
        </authorList>
    </citation>
    <scope>NUCLEOTIDE SEQUENCE</scope>
    <source>
        <strain evidence="3">DFI.6.55</strain>
    </source>
</reference>
<dbReference type="EMBL" id="JAAITT010000025">
    <property type="protein sequence ID" value="NSJ50346.1"/>
    <property type="molecule type" value="Genomic_DNA"/>
</dbReference>
<reference evidence="4 5" key="1">
    <citation type="journal article" date="2020" name="Cell Host Microbe">
        <title>Functional and Genomic Variation between Human-Derived Isolates of Lachnospiraceae Reveals Inter- and Intra-Species Diversity.</title>
        <authorList>
            <person name="Sorbara M.T."/>
            <person name="Littmann E.R."/>
            <person name="Fontana E."/>
            <person name="Moody T.U."/>
            <person name="Kohout C.E."/>
            <person name="Gjonbalaj M."/>
            <person name="Eaton V."/>
            <person name="Seok R."/>
            <person name="Leiner I.M."/>
            <person name="Pamer E.G."/>
        </authorList>
    </citation>
    <scope>NUCLEOTIDE SEQUENCE [LARGE SCALE GENOMIC DNA]</scope>
    <source>
        <strain evidence="4 5">MSK.1.17</strain>
    </source>
</reference>
<dbReference type="Gene3D" id="3.30.1460.30">
    <property type="entry name" value="YgaC/TfoX-N like chaperone"/>
    <property type="match status" value="1"/>
</dbReference>
<evidence type="ECO:0000313" key="3">
    <source>
        <dbReference type="EMBL" id="MCG4745714.1"/>
    </source>
</evidence>
<dbReference type="GeneID" id="97205014"/>
<proteinExistence type="predicted"/>
<feature type="region of interest" description="Disordered" evidence="1">
    <location>
        <begin position="99"/>
        <end position="119"/>
    </location>
</feature>
<comment type="caution">
    <text evidence="3">The sequence shown here is derived from an EMBL/GenBank/DDBJ whole genome shotgun (WGS) entry which is preliminary data.</text>
</comment>
<feature type="domain" description="TfoX N-terminal" evidence="2">
    <location>
        <begin position="14"/>
        <end position="65"/>
    </location>
</feature>
<feature type="compositionally biased region" description="Basic residues" evidence="1">
    <location>
        <begin position="102"/>
        <end position="112"/>
    </location>
</feature>
<gene>
    <name evidence="4" type="ORF">G5B36_16795</name>
    <name evidence="3" type="ORF">L0N08_09860</name>
</gene>
<dbReference type="AlphaFoldDB" id="A0AAW5BSC1"/>
<organism evidence="3 6">
    <name type="scientific">Enterocloster aldenensis</name>
    <dbReference type="NCBI Taxonomy" id="358742"/>
    <lineage>
        <taxon>Bacteria</taxon>
        <taxon>Bacillati</taxon>
        <taxon>Bacillota</taxon>
        <taxon>Clostridia</taxon>
        <taxon>Lachnospirales</taxon>
        <taxon>Lachnospiraceae</taxon>
        <taxon>Enterocloster</taxon>
    </lineage>
</organism>
<reference evidence="4" key="2">
    <citation type="submission" date="2020-02" db="EMBL/GenBank/DDBJ databases">
        <authorList>
            <person name="Littmann E."/>
            <person name="Sorbara M."/>
        </authorList>
    </citation>
    <scope>NUCLEOTIDE SEQUENCE</scope>
    <source>
        <strain evidence="4">MSK.1.17</strain>
    </source>
</reference>
<dbReference type="Proteomes" id="UP000669239">
    <property type="component" value="Unassembled WGS sequence"/>
</dbReference>
<dbReference type="EMBL" id="JAKNGE010000010">
    <property type="protein sequence ID" value="MCG4745714.1"/>
    <property type="molecule type" value="Genomic_DNA"/>
</dbReference>
<protein>
    <submittedName>
        <fullName evidence="4">Competence protein TfoX</fullName>
    </submittedName>
    <submittedName>
        <fullName evidence="3">TfoX/Sxy family protein</fullName>
    </submittedName>
</protein>
<dbReference type="InterPro" id="IPR007076">
    <property type="entry name" value="TfoX_N"/>
</dbReference>
<evidence type="ECO:0000256" key="1">
    <source>
        <dbReference type="SAM" id="MobiDB-lite"/>
    </source>
</evidence>
<evidence type="ECO:0000313" key="4">
    <source>
        <dbReference type="EMBL" id="NSJ50346.1"/>
    </source>
</evidence>
<keyword evidence="5" id="KW-1185">Reference proteome</keyword>
<evidence type="ECO:0000259" key="2">
    <source>
        <dbReference type="Pfam" id="PF04993"/>
    </source>
</evidence>
<evidence type="ECO:0000313" key="6">
    <source>
        <dbReference type="Proteomes" id="UP001299608"/>
    </source>
</evidence>
<dbReference type="SUPFAM" id="SSF159894">
    <property type="entry name" value="YgaC/TfoX-N like"/>
    <property type="match status" value="1"/>
</dbReference>
<accession>A0AAW5BSC1</accession>
<name>A0AAW5BSC1_9FIRM</name>